<accession>A0ABV3F4H5</accession>
<proteinExistence type="predicted"/>
<sequence length="188" mass="19751">MNAVNTDPSEAPRRVGDVVRDVIAQVAPEELPLVDRLRPLGDRAAVRMLSRRKHTRDLLAFGIDEIVVLASPVVWIVVSEAVAHFTDRAITGGGRAARSGLRRLFRRAPVDQEIPPLDREQIAGIRAHVLDSALRSGMDADRAAIVADAVAGRLALAAPVDPEGPPAEPGGPAGPAVHGSEEGSATPG</sequence>
<protein>
    <submittedName>
        <fullName evidence="2">Uncharacterized protein</fullName>
    </submittedName>
</protein>
<dbReference type="EMBL" id="JBFAIH010000003">
    <property type="protein sequence ID" value="MEV0362611.1"/>
    <property type="molecule type" value="Genomic_DNA"/>
</dbReference>
<name>A0ABV3F4H5_9NOCA</name>
<organism evidence="2 3">
    <name type="scientific">Nocardia fusca</name>
    <dbReference type="NCBI Taxonomy" id="941183"/>
    <lineage>
        <taxon>Bacteria</taxon>
        <taxon>Bacillati</taxon>
        <taxon>Actinomycetota</taxon>
        <taxon>Actinomycetes</taxon>
        <taxon>Mycobacteriales</taxon>
        <taxon>Nocardiaceae</taxon>
        <taxon>Nocardia</taxon>
    </lineage>
</organism>
<keyword evidence="3" id="KW-1185">Reference proteome</keyword>
<dbReference type="Proteomes" id="UP001551658">
    <property type="component" value="Unassembled WGS sequence"/>
</dbReference>
<evidence type="ECO:0000256" key="1">
    <source>
        <dbReference type="SAM" id="MobiDB-lite"/>
    </source>
</evidence>
<evidence type="ECO:0000313" key="3">
    <source>
        <dbReference type="Proteomes" id="UP001551658"/>
    </source>
</evidence>
<dbReference type="RefSeq" id="WP_357975421.1">
    <property type="nucleotide sequence ID" value="NZ_JBFAIH010000003.1"/>
</dbReference>
<gene>
    <name evidence="2" type="ORF">AB0H72_07905</name>
</gene>
<evidence type="ECO:0000313" key="2">
    <source>
        <dbReference type="EMBL" id="MEV0362611.1"/>
    </source>
</evidence>
<comment type="caution">
    <text evidence="2">The sequence shown here is derived from an EMBL/GenBank/DDBJ whole genome shotgun (WGS) entry which is preliminary data.</text>
</comment>
<feature type="region of interest" description="Disordered" evidence="1">
    <location>
        <begin position="157"/>
        <end position="188"/>
    </location>
</feature>
<reference evidence="2 3" key="1">
    <citation type="submission" date="2024-06" db="EMBL/GenBank/DDBJ databases">
        <title>The Natural Products Discovery Center: Release of the First 8490 Sequenced Strains for Exploring Actinobacteria Biosynthetic Diversity.</title>
        <authorList>
            <person name="Kalkreuter E."/>
            <person name="Kautsar S.A."/>
            <person name="Yang D."/>
            <person name="Bader C.D."/>
            <person name="Teijaro C.N."/>
            <person name="Fluegel L."/>
            <person name="Davis C.M."/>
            <person name="Simpson J.R."/>
            <person name="Lauterbach L."/>
            <person name="Steele A.D."/>
            <person name="Gui C."/>
            <person name="Meng S."/>
            <person name="Li G."/>
            <person name="Viehrig K."/>
            <person name="Ye F."/>
            <person name="Su P."/>
            <person name="Kiefer A.F."/>
            <person name="Nichols A."/>
            <person name="Cepeda A.J."/>
            <person name="Yan W."/>
            <person name="Fan B."/>
            <person name="Jiang Y."/>
            <person name="Adhikari A."/>
            <person name="Zheng C.-J."/>
            <person name="Schuster L."/>
            <person name="Cowan T.M."/>
            <person name="Smanski M.J."/>
            <person name="Chevrette M.G."/>
            <person name="De Carvalho L.P.S."/>
            <person name="Shen B."/>
        </authorList>
    </citation>
    <scope>NUCLEOTIDE SEQUENCE [LARGE SCALE GENOMIC DNA]</scope>
    <source>
        <strain evidence="2 3">NPDC050671</strain>
    </source>
</reference>